<dbReference type="STRING" id="431595.K3X936"/>
<proteinExistence type="inferred from homology"/>
<organism evidence="11 12">
    <name type="scientific">Globisporangium ultimum (strain ATCC 200006 / CBS 805.95 / DAOM BR144)</name>
    <name type="common">Pythium ultimum</name>
    <dbReference type="NCBI Taxonomy" id="431595"/>
    <lineage>
        <taxon>Eukaryota</taxon>
        <taxon>Sar</taxon>
        <taxon>Stramenopiles</taxon>
        <taxon>Oomycota</taxon>
        <taxon>Peronosporomycetes</taxon>
        <taxon>Pythiales</taxon>
        <taxon>Pythiaceae</taxon>
        <taxon>Globisporangium</taxon>
    </lineage>
</organism>
<keyword evidence="4" id="KW-0808">Transferase</keyword>
<comment type="similarity">
    <text evidence="2">Belongs to the polyprenol kinase family.</text>
</comment>
<name>K3X936_GLOUD</name>
<feature type="transmembrane region" description="Helical" evidence="10">
    <location>
        <begin position="110"/>
        <end position="134"/>
    </location>
</feature>
<evidence type="ECO:0000256" key="6">
    <source>
        <dbReference type="ARBA" id="ARBA00022777"/>
    </source>
</evidence>
<evidence type="ECO:0000256" key="8">
    <source>
        <dbReference type="ARBA" id="ARBA00022989"/>
    </source>
</evidence>
<evidence type="ECO:0000256" key="7">
    <source>
        <dbReference type="ARBA" id="ARBA00022824"/>
    </source>
</evidence>
<evidence type="ECO:0000256" key="5">
    <source>
        <dbReference type="ARBA" id="ARBA00022692"/>
    </source>
</evidence>
<evidence type="ECO:0000256" key="10">
    <source>
        <dbReference type="SAM" id="Phobius"/>
    </source>
</evidence>
<dbReference type="AlphaFoldDB" id="K3X936"/>
<dbReference type="GO" id="GO:0004168">
    <property type="term" value="F:dolichol kinase activity"/>
    <property type="evidence" value="ECO:0007669"/>
    <property type="project" value="UniProtKB-EC"/>
</dbReference>
<evidence type="ECO:0000256" key="9">
    <source>
        <dbReference type="ARBA" id="ARBA00023136"/>
    </source>
</evidence>
<feature type="transmembrane region" description="Helical" evidence="10">
    <location>
        <begin position="80"/>
        <end position="98"/>
    </location>
</feature>
<accession>K3X936</accession>
<keyword evidence="7" id="KW-0256">Endoplasmic reticulum</keyword>
<evidence type="ECO:0000256" key="4">
    <source>
        <dbReference type="ARBA" id="ARBA00022679"/>
    </source>
</evidence>
<reference evidence="12" key="1">
    <citation type="journal article" date="2010" name="Genome Biol.">
        <title>Genome sequence of the necrotrophic plant pathogen Pythium ultimum reveals original pathogenicity mechanisms and effector repertoire.</title>
        <authorList>
            <person name="Levesque C.A."/>
            <person name="Brouwer H."/>
            <person name="Cano L."/>
            <person name="Hamilton J.P."/>
            <person name="Holt C."/>
            <person name="Huitema E."/>
            <person name="Raffaele S."/>
            <person name="Robideau G.P."/>
            <person name="Thines M."/>
            <person name="Win J."/>
            <person name="Zerillo M.M."/>
            <person name="Beakes G.W."/>
            <person name="Boore J.L."/>
            <person name="Busam D."/>
            <person name="Dumas B."/>
            <person name="Ferriera S."/>
            <person name="Fuerstenberg S.I."/>
            <person name="Gachon C.M."/>
            <person name="Gaulin E."/>
            <person name="Govers F."/>
            <person name="Grenville-Briggs L."/>
            <person name="Horner N."/>
            <person name="Hostetler J."/>
            <person name="Jiang R.H."/>
            <person name="Johnson J."/>
            <person name="Krajaejun T."/>
            <person name="Lin H."/>
            <person name="Meijer H.J."/>
            <person name="Moore B."/>
            <person name="Morris P."/>
            <person name="Phuntmart V."/>
            <person name="Puiu D."/>
            <person name="Shetty J."/>
            <person name="Stajich J.E."/>
            <person name="Tripathy S."/>
            <person name="Wawra S."/>
            <person name="van West P."/>
            <person name="Whitty B.R."/>
            <person name="Coutinho P.M."/>
            <person name="Henrissat B."/>
            <person name="Martin F."/>
            <person name="Thomas P.D."/>
            <person name="Tyler B.M."/>
            <person name="De Vries R.P."/>
            <person name="Kamoun S."/>
            <person name="Yandell M."/>
            <person name="Tisserat N."/>
            <person name="Buell C.R."/>
        </authorList>
    </citation>
    <scope>NUCLEOTIDE SEQUENCE</scope>
    <source>
        <strain evidence="12">DAOM:BR144</strain>
    </source>
</reference>
<dbReference type="VEuPathDB" id="FungiDB:PYU1_G013706"/>
<dbReference type="HOGENOM" id="CLU_027611_0_1_1"/>
<dbReference type="GO" id="GO:0005789">
    <property type="term" value="C:endoplasmic reticulum membrane"/>
    <property type="evidence" value="ECO:0007669"/>
    <property type="project" value="UniProtKB-SubCell"/>
</dbReference>
<keyword evidence="8 10" id="KW-1133">Transmembrane helix</keyword>
<feature type="transmembrane region" description="Helical" evidence="10">
    <location>
        <begin position="38"/>
        <end position="59"/>
    </location>
</feature>
<evidence type="ECO:0000256" key="2">
    <source>
        <dbReference type="ARBA" id="ARBA00010794"/>
    </source>
</evidence>
<dbReference type="Proteomes" id="UP000019132">
    <property type="component" value="Unassembled WGS sequence"/>
</dbReference>
<evidence type="ECO:0000256" key="3">
    <source>
        <dbReference type="ARBA" id="ARBA00012132"/>
    </source>
</evidence>
<comment type="subcellular location">
    <subcellularLocation>
        <location evidence="1">Endoplasmic reticulum membrane</location>
        <topology evidence="1">Multi-pass membrane protein</topology>
    </subcellularLocation>
</comment>
<protein>
    <recommendedName>
        <fullName evidence="3">dolichol kinase</fullName>
        <ecNumber evidence="3">2.7.1.108</ecNumber>
    </recommendedName>
</protein>
<dbReference type="InterPro" id="IPR032974">
    <property type="entry name" value="Polypren_kinase"/>
</dbReference>
<sequence>MTRFAIRNIIARKLFHILVVVMFVPAFFADASMLSLSYGVALSVFCLVECIRALAIPPFGAQIADFMKAFIDHRDGGRTILTHSYLLVGCALPLWLSTSSSGQAQHQHALAANAGIIALGIGDAMGAAVGSVFGKRRLIGSKTLEDAFHVAQLSLLLLGVVVTSVLETCTAQIDNLVLPLFFFAVCNLVACHL</sequence>
<dbReference type="PANTHER" id="PTHR13205">
    <property type="entry name" value="TRANSMEMBRANE PROTEIN 15-RELATED"/>
    <property type="match status" value="1"/>
</dbReference>
<dbReference type="OMA" id="CIFVILE"/>
<evidence type="ECO:0000313" key="11">
    <source>
        <dbReference type="EnsemblProtists" id="PYU1_T013735"/>
    </source>
</evidence>
<keyword evidence="12" id="KW-1185">Reference proteome</keyword>
<evidence type="ECO:0000256" key="1">
    <source>
        <dbReference type="ARBA" id="ARBA00004477"/>
    </source>
</evidence>
<dbReference type="eggNOG" id="KOG2468">
    <property type="taxonomic scope" value="Eukaryota"/>
</dbReference>
<evidence type="ECO:0000313" key="12">
    <source>
        <dbReference type="Proteomes" id="UP000019132"/>
    </source>
</evidence>
<dbReference type="EMBL" id="GL376586">
    <property type="status" value="NOT_ANNOTATED_CDS"/>
    <property type="molecule type" value="Genomic_DNA"/>
</dbReference>
<dbReference type="PANTHER" id="PTHR13205:SF15">
    <property type="entry name" value="DOLICHOL KINASE"/>
    <property type="match status" value="1"/>
</dbReference>
<dbReference type="EnsemblProtists" id="PYU1_T013735">
    <property type="protein sequence ID" value="PYU1_T013735"/>
    <property type="gene ID" value="PYU1_G013706"/>
</dbReference>
<dbReference type="EC" id="2.7.1.108" evidence="3"/>
<reference evidence="12" key="2">
    <citation type="submission" date="2010-04" db="EMBL/GenBank/DDBJ databases">
        <authorList>
            <person name="Buell R."/>
            <person name="Hamilton J."/>
            <person name="Hostetler J."/>
        </authorList>
    </citation>
    <scope>NUCLEOTIDE SEQUENCE [LARGE SCALE GENOMIC DNA]</scope>
    <source>
        <strain evidence="12">DAOM:BR144</strain>
    </source>
</reference>
<keyword evidence="9 10" id="KW-0472">Membrane</keyword>
<dbReference type="InParanoid" id="K3X936"/>
<keyword evidence="5 10" id="KW-0812">Transmembrane</keyword>
<keyword evidence="6" id="KW-0418">Kinase</keyword>
<reference evidence="11" key="3">
    <citation type="submission" date="2015-02" db="UniProtKB">
        <authorList>
            <consortium name="EnsemblProtists"/>
        </authorList>
    </citation>
    <scope>IDENTIFICATION</scope>
    <source>
        <strain evidence="11">DAOM BR144</strain>
    </source>
</reference>
<dbReference type="GO" id="GO:0043048">
    <property type="term" value="P:dolichyl monophosphate biosynthetic process"/>
    <property type="evidence" value="ECO:0007669"/>
    <property type="project" value="TreeGrafter"/>
</dbReference>